<feature type="binding site" evidence="1">
    <location>
        <position position="54"/>
    </location>
    <ligand>
        <name>Mg(2+)</name>
        <dbReference type="ChEBI" id="CHEBI:18420"/>
        <label>1</label>
    </ligand>
</feature>
<dbReference type="RefSeq" id="WP_116687824.1">
    <property type="nucleotide sequence ID" value="NZ_CAWNYD010000006.1"/>
</dbReference>
<sequence>MSGLRDRMIGCLVGLAVGDALGASVETSPRDSFEPLTDMIGGGPFKLQPGQWTDDTSMALCLGSSLLEKSFDLADQMVRYSRWRDEGYYSSTGKCFDIGDTVNGAINRYLVDGNPKAGIKDPELAGNGALMRLAPVVLYYYPDHGQSNYYAAQSAKTTHQAKECRQANRIMADKLYLAFSGVPKSMIINTIAENVPTWSRLETIAHGDYQKMSREMISSSGYVVDSLEAALWCFANTENFSDAVLMAANLGDDSDTVAAICGQIAGAHYGFSAIPQAWLDKLAMKDQLVDMGKRLSDHIPSVTTAGDRLEVHIPCQLVTAGLLPEPDAEFDELMQFAASFFPEDFGGLPRCQQLLQLLQKNQIQQPEIVVIRAAMRACYEEIQQHEQPSQEDQQQLKQLLELLRQQL</sequence>
<dbReference type="AlphaFoldDB" id="A0A2V1GZR3"/>
<protein>
    <submittedName>
        <fullName evidence="2">ADP-ribosylglycohydrolase</fullName>
    </submittedName>
</protein>
<dbReference type="PANTHER" id="PTHR16222:SF12">
    <property type="entry name" value="ADP-RIBOSYLGLYCOHYDROLASE-RELATED"/>
    <property type="match status" value="1"/>
</dbReference>
<dbReference type="InterPro" id="IPR036705">
    <property type="entry name" value="Ribosyl_crysJ1_sf"/>
</dbReference>
<dbReference type="SUPFAM" id="SSF101478">
    <property type="entry name" value="ADP-ribosylglycohydrolase"/>
    <property type="match status" value="1"/>
</dbReference>
<dbReference type="PANTHER" id="PTHR16222">
    <property type="entry name" value="ADP-RIBOSYLGLYCOHYDROLASE"/>
    <property type="match status" value="1"/>
</dbReference>
<dbReference type="InterPro" id="IPR005502">
    <property type="entry name" value="Ribosyl_crysJ1"/>
</dbReference>
<gene>
    <name evidence="2" type="ORF">DC094_14415</name>
</gene>
<dbReference type="InterPro" id="IPR050792">
    <property type="entry name" value="ADP-ribosylglycohydrolase"/>
</dbReference>
<keyword evidence="1" id="KW-0460">Magnesium</keyword>
<proteinExistence type="predicted"/>
<feature type="binding site" evidence="1">
    <location>
        <position position="55"/>
    </location>
    <ligand>
        <name>Mg(2+)</name>
        <dbReference type="ChEBI" id="CHEBI:18420"/>
        <label>1</label>
    </ligand>
</feature>
<accession>A0A2V1GZR3</accession>
<evidence type="ECO:0000313" key="3">
    <source>
        <dbReference type="Proteomes" id="UP000244906"/>
    </source>
</evidence>
<dbReference type="GO" id="GO:0016787">
    <property type="term" value="F:hydrolase activity"/>
    <property type="evidence" value="ECO:0007669"/>
    <property type="project" value="UniProtKB-KW"/>
</dbReference>
<feature type="binding site" evidence="1">
    <location>
        <position position="255"/>
    </location>
    <ligand>
        <name>Mg(2+)</name>
        <dbReference type="ChEBI" id="CHEBI:18420"/>
        <label>1</label>
    </ligand>
</feature>
<dbReference type="EMBL" id="QDDL01000006">
    <property type="protein sequence ID" value="PVZ67629.1"/>
    <property type="molecule type" value="Genomic_DNA"/>
</dbReference>
<dbReference type="Pfam" id="PF03747">
    <property type="entry name" value="ADP_ribosyl_GH"/>
    <property type="match status" value="1"/>
</dbReference>
<comment type="cofactor">
    <cofactor evidence="1">
        <name>Mg(2+)</name>
        <dbReference type="ChEBI" id="CHEBI:18420"/>
    </cofactor>
    <text evidence="1">Binds 2 magnesium ions per subunit.</text>
</comment>
<evidence type="ECO:0000313" key="2">
    <source>
        <dbReference type="EMBL" id="PVZ67629.1"/>
    </source>
</evidence>
<dbReference type="Gene3D" id="1.10.4080.10">
    <property type="entry name" value="ADP-ribosylation/Crystallin J1"/>
    <property type="match status" value="1"/>
</dbReference>
<reference evidence="2 3" key="1">
    <citation type="submission" date="2018-04" db="EMBL/GenBank/DDBJ databases">
        <title>Thalassorhabdus spongiae gen. nov., sp. nov., isolated from a marine sponge in South-West Iceland.</title>
        <authorList>
            <person name="Knobloch S."/>
            <person name="Daussin A."/>
            <person name="Johannsson R."/>
            <person name="Marteinsson V.T."/>
        </authorList>
    </citation>
    <scope>NUCLEOTIDE SEQUENCE [LARGE SCALE GENOMIC DNA]</scope>
    <source>
        <strain evidence="2 3">Hp12</strain>
    </source>
</reference>
<organism evidence="2 3">
    <name type="scientific">Pelagibaculum spongiae</name>
    <dbReference type="NCBI Taxonomy" id="2080658"/>
    <lineage>
        <taxon>Bacteria</taxon>
        <taxon>Pseudomonadati</taxon>
        <taxon>Pseudomonadota</taxon>
        <taxon>Gammaproteobacteria</taxon>
        <taxon>Oceanospirillales</taxon>
        <taxon>Pelagibaculum</taxon>
    </lineage>
</organism>
<evidence type="ECO:0000256" key="1">
    <source>
        <dbReference type="PIRSR" id="PIRSR605502-1"/>
    </source>
</evidence>
<dbReference type="GO" id="GO:0046872">
    <property type="term" value="F:metal ion binding"/>
    <property type="evidence" value="ECO:0007669"/>
    <property type="project" value="UniProtKB-KW"/>
</dbReference>
<feature type="binding site" evidence="1">
    <location>
        <position position="256"/>
    </location>
    <ligand>
        <name>Mg(2+)</name>
        <dbReference type="ChEBI" id="CHEBI:18420"/>
        <label>1</label>
    </ligand>
</feature>
<feature type="binding site" evidence="1">
    <location>
        <position position="53"/>
    </location>
    <ligand>
        <name>Mg(2+)</name>
        <dbReference type="ChEBI" id="CHEBI:18420"/>
        <label>1</label>
    </ligand>
</feature>
<dbReference type="OrthoDB" id="9798107at2"/>
<keyword evidence="2" id="KW-0378">Hydrolase</keyword>
<name>A0A2V1GZR3_9GAMM</name>
<comment type="caution">
    <text evidence="2">The sequence shown here is derived from an EMBL/GenBank/DDBJ whole genome shotgun (WGS) entry which is preliminary data.</text>
</comment>
<feature type="binding site" evidence="1">
    <location>
        <position position="253"/>
    </location>
    <ligand>
        <name>Mg(2+)</name>
        <dbReference type="ChEBI" id="CHEBI:18420"/>
        <label>1</label>
    </ligand>
</feature>
<keyword evidence="3" id="KW-1185">Reference proteome</keyword>
<dbReference type="Proteomes" id="UP000244906">
    <property type="component" value="Unassembled WGS sequence"/>
</dbReference>
<keyword evidence="1" id="KW-0479">Metal-binding</keyword>